<keyword evidence="3" id="KW-1185">Reference proteome</keyword>
<name>G0QRG0_ICHMU</name>
<evidence type="ECO:0000313" key="3">
    <source>
        <dbReference type="Proteomes" id="UP000008983"/>
    </source>
</evidence>
<proteinExistence type="predicted"/>
<dbReference type="InParanoid" id="G0QRG0"/>
<evidence type="ECO:0000313" key="2">
    <source>
        <dbReference type="EMBL" id="EGR32195.1"/>
    </source>
</evidence>
<reference evidence="2 3" key="1">
    <citation type="submission" date="2011-07" db="EMBL/GenBank/DDBJ databases">
        <authorList>
            <person name="Coyne R."/>
            <person name="Brami D."/>
            <person name="Johnson J."/>
            <person name="Hostetler J."/>
            <person name="Hannick L."/>
            <person name="Clark T."/>
            <person name="Cassidy-Hanley D."/>
            <person name="Inman J."/>
        </authorList>
    </citation>
    <scope>NUCLEOTIDE SEQUENCE [LARGE SCALE GENOMIC DNA]</scope>
    <source>
        <strain evidence="2 3">G5</strain>
    </source>
</reference>
<accession>G0QRG0</accession>
<organism evidence="2 3">
    <name type="scientific">Ichthyophthirius multifiliis</name>
    <name type="common">White spot disease agent</name>
    <name type="synonym">Ich</name>
    <dbReference type="NCBI Taxonomy" id="5932"/>
    <lineage>
        <taxon>Eukaryota</taxon>
        <taxon>Sar</taxon>
        <taxon>Alveolata</taxon>
        <taxon>Ciliophora</taxon>
        <taxon>Intramacronucleata</taxon>
        <taxon>Oligohymenophorea</taxon>
        <taxon>Hymenostomatida</taxon>
        <taxon>Ophryoglenina</taxon>
        <taxon>Ichthyophthirius</taxon>
    </lineage>
</organism>
<sequence>MNKEKKLTGSQIGSKNQDLVKSTNNSQNYSNFRKPQKDVNERINDFFQQDINQVSKSTDSNKSQKLFNITQKDRLDLQKELKKKQKYLILPLNLIIGIKFLIRKKMKLLCQHIKIIQTQKKDRTLQKINQNNQIQNWVNYKKKSILIIGIQSRKNKEMIIMINQIKLNKKIQN</sequence>
<feature type="region of interest" description="Disordered" evidence="1">
    <location>
        <begin position="1"/>
        <end position="37"/>
    </location>
</feature>
<gene>
    <name evidence="2" type="ORF">IMG5_092620</name>
</gene>
<feature type="compositionally biased region" description="Polar residues" evidence="1">
    <location>
        <begin position="8"/>
        <end position="33"/>
    </location>
</feature>
<dbReference type="Proteomes" id="UP000008983">
    <property type="component" value="Unassembled WGS sequence"/>
</dbReference>
<dbReference type="AlphaFoldDB" id="G0QRG0"/>
<dbReference type="GeneID" id="14908350"/>
<dbReference type="RefSeq" id="XP_004035681.1">
    <property type="nucleotide sequence ID" value="XM_004035633.1"/>
</dbReference>
<evidence type="ECO:0000256" key="1">
    <source>
        <dbReference type="SAM" id="MobiDB-lite"/>
    </source>
</evidence>
<dbReference type="EMBL" id="GL983755">
    <property type="protein sequence ID" value="EGR32195.1"/>
    <property type="molecule type" value="Genomic_DNA"/>
</dbReference>
<protein>
    <submittedName>
        <fullName evidence="2">Uncharacterized protein</fullName>
    </submittedName>
</protein>